<dbReference type="Pfam" id="PF10844">
    <property type="entry name" value="DUF2577"/>
    <property type="match status" value="1"/>
</dbReference>
<dbReference type="EMBL" id="CP093364">
    <property type="protein sequence ID" value="UQS85870.1"/>
    <property type="molecule type" value="Genomic_DNA"/>
</dbReference>
<accession>A0ABY4PJR4</accession>
<geneLocation type="plasmid" evidence="1 2">
    <name>p2unnamed</name>
</geneLocation>
<name>A0ABY4PJR4_9LACO</name>
<sequence length="100" mass="11358">MAGERLLELINARGGNNSEYADLVFGTVTSTSPLKIQYTEKIFLTDVFLILGKHVQDHEETMLINGTEKKVTIKQALKTDDKVAMFRLDGGQRFYVFEKM</sequence>
<evidence type="ECO:0000313" key="2">
    <source>
        <dbReference type="Proteomes" id="UP000831859"/>
    </source>
</evidence>
<organism evidence="1 2">
    <name type="scientific">Apilactobacillus apisilvae</name>
    <dbReference type="NCBI Taxonomy" id="2923364"/>
    <lineage>
        <taxon>Bacteria</taxon>
        <taxon>Bacillati</taxon>
        <taxon>Bacillota</taxon>
        <taxon>Bacilli</taxon>
        <taxon>Lactobacillales</taxon>
        <taxon>Lactobacillaceae</taxon>
        <taxon>Apilactobacillus</taxon>
    </lineage>
</organism>
<dbReference type="InterPro" id="IPR022555">
    <property type="entry name" value="DUF2577"/>
</dbReference>
<reference evidence="1 2" key="1">
    <citation type="journal article" date="2022" name="Int. J. Syst. Evol. Microbiol.">
        <title>Apilactobacillus apisilvae sp. nov., Nicolia spurrieriana gen. nov. sp. nov., Bombilactobacillus folatiphilus sp. nov. and Bombilactobacillus thymidiniphilus sp. nov., four new lactic acid bacterial isolates from stingless bees Tetragonula carbonaria and Austroplebeia australis.</title>
        <authorList>
            <person name="Oliphant S.A."/>
            <person name="Watson-Haigh N.S."/>
            <person name="Sumby K.M."/>
            <person name="Gardner J."/>
            <person name="Groom S."/>
            <person name="Jiranek V."/>
        </authorList>
    </citation>
    <scope>NUCLEOTIDE SEQUENCE [LARGE SCALE GENOMIC DNA]</scope>
    <source>
        <strain evidence="1 2">SG5_A10</strain>
    </source>
</reference>
<keyword evidence="2" id="KW-1185">Reference proteome</keyword>
<proteinExistence type="predicted"/>
<gene>
    <name evidence="1" type="ORF">MOO46_07730</name>
</gene>
<protein>
    <submittedName>
        <fullName evidence="1">DUF2577 domain-containing protein</fullName>
    </submittedName>
</protein>
<dbReference type="Proteomes" id="UP000831859">
    <property type="component" value="Plasmid p2unnamed"/>
</dbReference>
<dbReference type="RefSeq" id="WP_249511833.1">
    <property type="nucleotide sequence ID" value="NZ_CP093364.1"/>
</dbReference>
<keyword evidence="1" id="KW-0614">Plasmid</keyword>
<evidence type="ECO:0000313" key="1">
    <source>
        <dbReference type="EMBL" id="UQS85870.1"/>
    </source>
</evidence>